<feature type="transmembrane region" description="Helical" evidence="1">
    <location>
        <begin position="154"/>
        <end position="174"/>
    </location>
</feature>
<sequence length="415" mass="46516">MLRDGGLLTSLIQTTADFSLVTGKNLTWDERKHLLSVNSKGFFRSGVAGAILGALQLSNLLFKSYNRKPGTDRITPEITLGIYFSASYLCCQSFFSFSILFFKAEFEAFINAAYRFEVTHAKEIRDMLKMTANRRMIAIAKFYTGITRQAGTKLASFVIALLAVLMPSMPMNFFSFPPGQYLMDLVGFMGLPENIFCLIFIALTFVINWIAWILLVKFGVIGMNRAMIGAASLAVYITVIKRKLEPLSSFSSDSKYKQSLASASMSYKEIQILVTIFNQVHSGILVSILVNMMIFLVLGAVNIVKATAVGRFLDYHSVTLNLYFVQNVFLTTIIIFAVFGVCGNVHFESCRELARMKRVVLGSGRNRKLMEKSLKGLPVLKIEFGATNFVEKRTPFVYVEFALARMVENLLLSKR</sequence>
<name>A0ABP1RVA0_9HEXA</name>
<keyword evidence="1" id="KW-1133">Transmembrane helix</keyword>
<feature type="transmembrane region" description="Helical" evidence="1">
    <location>
        <begin position="82"/>
        <end position="102"/>
    </location>
</feature>
<proteinExistence type="predicted"/>
<keyword evidence="3" id="KW-1185">Reference proteome</keyword>
<dbReference type="EMBL" id="CAXLJM020000111">
    <property type="protein sequence ID" value="CAL8136608.1"/>
    <property type="molecule type" value="Genomic_DNA"/>
</dbReference>
<comment type="caution">
    <text evidence="2">The sequence shown here is derived from an EMBL/GenBank/DDBJ whole genome shotgun (WGS) entry which is preliminary data.</text>
</comment>
<dbReference type="Proteomes" id="UP001642540">
    <property type="component" value="Unassembled WGS sequence"/>
</dbReference>
<protein>
    <recommendedName>
        <fullName evidence="4">Odorant receptor</fullName>
    </recommendedName>
</protein>
<feature type="transmembrane region" description="Helical" evidence="1">
    <location>
        <begin position="284"/>
        <end position="304"/>
    </location>
</feature>
<feature type="transmembrane region" description="Helical" evidence="1">
    <location>
        <begin position="42"/>
        <end position="62"/>
    </location>
</feature>
<keyword evidence="1" id="KW-0472">Membrane</keyword>
<feature type="transmembrane region" description="Helical" evidence="1">
    <location>
        <begin position="324"/>
        <end position="347"/>
    </location>
</feature>
<reference evidence="2 3" key="1">
    <citation type="submission" date="2024-08" db="EMBL/GenBank/DDBJ databases">
        <authorList>
            <person name="Cucini C."/>
            <person name="Frati F."/>
        </authorList>
    </citation>
    <scope>NUCLEOTIDE SEQUENCE [LARGE SCALE GENOMIC DNA]</scope>
</reference>
<organism evidence="2 3">
    <name type="scientific">Orchesella dallaii</name>
    <dbReference type="NCBI Taxonomy" id="48710"/>
    <lineage>
        <taxon>Eukaryota</taxon>
        <taxon>Metazoa</taxon>
        <taxon>Ecdysozoa</taxon>
        <taxon>Arthropoda</taxon>
        <taxon>Hexapoda</taxon>
        <taxon>Collembola</taxon>
        <taxon>Entomobryomorpha</taxon>
        <taxon>Entomobryoidea</taxon>
        <taxon>Orchesellidae</taxon>
        <taxon>Orchesellinae</taxon>
        <taxon>Orchesella</taxon>
    </lineage>
</organism>
<evidence type="ECO:0000256" key="1">
    <source>
        <dbReference type="SAM" id="Phobius"/>
    </source>
</evidence>
<feature type="transmembrane region" description="Helical" evidence="1">
    <location>
        <begin position="195"/>
        <end position="215"/>
    </location>
</feature>
<gene>
    <name evidence="2" type="ORF">ODALV1_LOCUS26526</name>
</gene>
<evidence type="ECO:0000313" key="2">
    <source>
        <dbReference type="EMBL" id="CAL8136608.1"/>
    </source>
</evidence>
<evidence type="ECO:0008006" key="4">
    <source>
        <dbReference type="Google" id="ProtNLM"/>
    </source>
</evidence>
<accession>A0ABP1RVA0</accession>
<keyword evidence="1" id="KW-0812">Transmembrane</keyword>
<evidence type="ECO:0000313" key="3">
    <source>
        <dbReference type="Proteomes" id="UP001642540"/>
    </source>
</evidence>